<feature type="transmembrane region" description="Helical" evidence="6">
    <location>
        <begin position="24"/>
        <end position="44"/>
    </location>
</feature>
<evidence type="ECO:0000313" key="9">
    <source>
        <dbReference type="Proteomes" id="UP000034163"/>
    </source>
</evidence>
<evidence type="ECO:0000256" key="1">
    <source>
        <dbReference type="ARBA" id="ARBA00005791"/>
    </source>
</evidence>
<evidence type="ECO:0000256" key="3">
    <source>
        <dbReference type="ARBA" id="ARBA00023002"/>
    </source>
</evidence>
<evidence type="ECO:0000256" key="2">
    <source>
        <dbReference type="ARBA" id="ARBA00022729"/>
    </source>
</evidence>
<keyword evidence="6" id="KW-0812">Transmembrane</keyword>
<dbReference type="InterPro" id="IPR012336">
    <property type="entry name" value="Thioredoxin-like_fold"/>
</dbReference>
<dbReference type="EMBL" id="LCBS01000039">
    <property type="protein sequence ID" value="KKS14795.1"/>
    <property type="molecule type" value="Genomic_DNA"/>
</dbReference>
<keyword evidence="5" id="KW-0676">Redox-active center</keyword>
<dbReference type="AlphaFoldDB" id="A0A0G0WPU1"/>
<keyword evidence="3" id="KW-0560">Oxidoreductase</keyword>
<comment type="caution">
    <text evidence="8">The sequence shown here is derived from an EMBL/GenBank/DDBJ whole genome shotgun (WGS) entry which is preliminary data.</text>
</comment>
<feature type="domain" description="Thioredoxin" evidence="7">
    <location>
        <begin position="55"/>
        <end position="259"/>
    </location>
</feature>
<keyword evidence="4" id="KW-1015">Disulfide bond</keyword>
<keyword evidence="2" id="KW-0732">Signal</keyword>
<dbReference type="InterPro" id="IPR036249">
    <property type="entry name" value="Thioredoxin-like_sf"/>
</dbReference>
<dbReference type="PANTHER" id="PTHR13887">
    <property type="entry name" value="GLUTATHIONE S-TRANSFERASE KAPPA"/>
    <property type="match status" value="1"/>
</dbReference>
<sequence>MDDKNSTYTINFKEIVFGGFKNNLLAIVFMLILVSSAFFAGSFYTKVQYLQGNEDALGGNNPTLANSGKENQPVEKINTEVIKPTDRDHIKGNAKADIIVIEYSDFSCPFCKTYHDTMNKIIDDYGDKVGWVFRHFPLVSLHPLAFKQAEASECVAKLGGQVKFWDFTDSVFASKVQVTEEESAKIAGQLGINTAQLKTCLDGGEMTARVEGDYQSGIKAGVNGTPGNFIMNIKTGETVPLKGAVPYDQMKKAIDSMLQ</sequence>
<organism evidence="8 9">
    <name type="scientific">candidate division WWE3 bacterium GW2011_GWB1_41_6</name>
    <dbReference type="NCBI Taxonomy" id="1619112"/>
    <lineage>
        <taxon>Bacteria</taxon>
        <taxon>Katanobacteria</taxon>
    </lineage>
</organism>
<comment type="similarity">
    <text evidence="1">Belongs to the thioredoxin family. DsbA subfamily.</text>
</comment>
<dbReference type="SUPFAM" id="SSF52833">
    <property type="entry name" value="Thioredoxin-like"/>
    <property type="match status" value="1"/>
</dbReference>
<dbReference type="PROSITE" id="PS51352">
    <property type="entry name" value="THIOREDOXIN_2"/>
    <property type="match status" value="1"/>
</dbReference>
<evidence type="ECO:0000256" key="4">
    <source>
        <dbReference type="ARBA" id="ARBA00023157"/>
    </source>
</evidence>
<protein>
    <submittedName>
        <fullName evidence="8">Sodium/proton antiporter</fullName>
    </submittedName>
</protein>
<accession>A0A0G0WPU1</accession>
<evidence type="ECO:0000256" key="6">
    <source>
        <dbReference type="SAM" id="Phobius"/>
    </source>
</evidence>
<evidence type="ECO:0000256" key="5">
    <source>
        <dbReference type="ARBA" id="ARBA00023284"/>
    </source>
</evidence>
<dbReference type="Pfam" id="PF13462">
    <property type="entry name" value="Thioredoxin_4"/>
    <property type="match status" value="1"/>
</dbReference>
<dbReference type="Gene3D" id="3.40.30.10">
    <property type="entry name" value="Glutaredoxin"/>
    <property type="match status" value="1"/>
</dbReference>
<dbReference type="InterPro" id="IPR013766">
    <property type="entry name" value="Thioredoxin_domain"/>
</dbReference>
<gene>
    <name evidence="8" type="ORF">UU72_C0039G0002</name>
</gene>
<proteinExistence type="inferred from homology"/>
<name>A0A0G0WPU1_UNCKA</name>
<dbReference type="PANTHER" id="PTHR13887:SF14">
    <property type="entry name" value="DISULFIDE BOND FORMATION PROTEIN D"/>
    <property type="match status" value="1"/>
</dbReference>
<evidence type="ECO:0000313" key="8">
    <source>
        <dbReference type="EMBL" id="KKS14795.1"/>
    </source>
</evidence>
<keyword evidence="6" id="KW-1133">Transmembrane helix</keyword>
<keyword evidence="6" id="KW-0472">Membrane</keyword>
<evidence type="ECO:0000259" key="7">
    <source>
        <dbReference type="PROSITE" id="PS51352"/>
    </source>
</evidence>
<reference evidence="8 9" key="1">
    <citation type="journal article" date="2015" name="Nature">
        <title>rRNA introns, odd ribosomes, and small enigmatic genomes across a large radiation of phyla.</title>
        <authorList>
            <person name="Brown C.T."/>
            <person name="Hug L.A."/>
            <person name="Thomas B.C."/>
            <person name="Sharon I."/>
            <person name="Castelle C.J."/>
            <person name="Singh A."/>
            <person name="Wilkins M.J."/>
            <person name="Williams K.H."/>
            <person name="Banfield J.F."/>
        </authorList>
    </citation>
    <scope>NUCLEOTIDE SEQUENCE [LARGE SCALE GENOMIC DNA]</scope>
</reference>
<dbReference type="Proteomes" id="UP000034163">
    <property type="component" value="Unassembled WGS sequence"/>
</dbReference>
<dbReference type="GO" id="GO:0016491">
    <property type="term" value="F:oxidoreductase activity"/>
    <property type="evidence" value="ECO:0007669"/>
    <property type="project" value="UniProtKB-KW"/>
</dbReference>